<accession>A0A0E9PBK1</accession>
<name>A0A0E9PBK1_ANGAN</name>
<protein>
    <submittedName>
        <fullName evidence="1">Uncharacterized protein</fullName>
    </submittedName>
</protein>
<dbReference type="AlphaFoldDB" id="A0A0E9PBK1"/>
<dbReference type="EMBL" id="GBXM01106688">
    <property type="protein sequence ID" value="JAH01889.1"/>
    <property type="molecule type" value="Transcribed_RNA"/>
</dbReference>
<organism evidence="1">
    <name type="scientific">Anguilla anguilla</name>
    <name type="common">European freshwater eel</name>
    <name type="synonym">Muraena anguilla</name>
    <dbReference type="NCBI Taxonomy" id="7936"/>
    <lineage>
        <taxon>Eukaryota</taxon>
        <taxon>Metazoa</taxon>
        <taxon>Chordata</taxon>
        <taxon>Craniata</taxon>
        <taxon>Vertebrata</taxon>
        <taxon>Euteleostomi</taxon>
        <taxon>Actinopterygii</taxon>
        <taxon>Neopterygii</taxon>
        <taxon>Teleostei</taxon>
        <taxon>Anguilliformes</taxon>
        <taxon>Anguillidae</taxon>
        <taxon>Anguilla</taxon>
    </lineage>
</organism>
<proteinExistence type="predicted"/>
<reference evidence="1" key="1">
    <citation type="submission" date="2014-11" db="EMBL/GenBank/DDBJ databases">
        <authorList>
            <person name="Amaro Gonzalez C."/>
        </authorList>
    </citation>
    <scope>NUCLEOTIDE SEQUENCE</scope>
</reference>
<evidence type="ECO:0000313" key="1">
    <source>
        <dbReference type="EMBL" id="JAH01889.1"/>
    </source>
</evidence>
<sequence length="36" mass="4060">MPLCFQGPFVMGVLGRVTRLGFAQRLRSHCLLGVWL</sequence>
<reference evidence="1" key="2">
    <citation type="journal article" date="2015" name="Fish Shellfish Immunol.">
        <title>Early steps in the European eel (Anguilla anguilla)-Vibrio vulnificus interaction in the gills: Role of the RtxA13 toxin.</title>
        <authorList>
            <person name="Callol A."/>
            <person name="Pajuelo D."/>
            <person name="Ebbesson L."/>
            <person name="Teles M."/>
            <person name="MacKenzie S."/>
            <person name="Amaro C."/>
        </authorList>
    </citation>
    <scope>NUCLEOTIDE SEQUENCE</scope>
</reference>